<evidence type="ECO:0000313" key="3">
    <source>
        <dbReference type="Proteomes" id="UP001236369"/>
    </source>
</evidence>
<evidence type="ECO:0000256" key="1">
    <source>
        <dbReference type="SAM" id="SignalP"/>
    </source>
</evidence>
<dbReference type="Proteomes" id="UP001236369">
    <property type="component" value="Unassembled WGS sequence"/>
</dbReference>
<feature type="signal peptide" evidence="1">
    <location>
        <begin position="1"/>
        <end position="20"/>
    </location>
</feature>
<keyword evidence="3" id="KW-1185">Reference proteome</keyword>
<gene>
    <name evidence="2" type="ORF">QO016_003576</name>
</gene>
<evidence type="ECO:0008006" key="4">
    <source>
        <dbReference type="Google" id="ProtNLM"/>
    </source>
</evidence>
<proteinExistence type="predicted"/>
<dbReference type="EMBL" id="JAUSVV010000009">
    <property type="protein sequence ID" value="MDQ0444068.1"/>
    <property type="molecule type" value="Genomic_DNA"/>
</dbReference>
<accession>A0ABU0HP15</accession>
<keyword evidence="1" id="KW-0732">Signal</keyword>
<reference evidence="2 3" key="1">
    <citation type="submission" date="2023-07" db="EMBL/GenBank/DDBJ databases">
        <title>Genomic Encyclopedia of Type Strains, Phase IV (KMG-IV): sequencing the most valuable type-strain genomes for metagenomic binning, comparative biology and taxonomic classification.</title>
        <authorList>
            <person name="Goeker M."/>
        </authorList>
    </citation>
    <scope>NUCLEOTIDE SEQUENCE [LARGE SCALE GENOMIC DNA]</scope>
    <source>
        <strain evidence="2 3">DSM 19562</strain>
    </source>
</reference>
<evidence type="ECO:0000313" key="2">
    <source>
        <dbReference type="EMBL" id="MDQ0444068.1"/>
    </source>
</evidence>
<feature type="chain" id="PRO_5047178670" description="Secreted protein" evidence="1">
    <location>
        <begin position="21"/>
        <end position="109"/>
    </location>
</feature>
<protein>
    <recommendedName>
        <fullName evidence="4">Secreted protein</fullName>
    </recommendedName>
</protein>
<sequence length="109" mass="11441">MTGSAMCLVVLFAAATPAIARLSPNAPAHETELGLCRAHAAELAPPGTQIPDRGTFCACYADGAVEARLWELENAEANVGQDVQKPVAERTISLRDAKAAKVVSDCLKH</sequence>
<organism evidence="2 3">
    <name type="scientific">Methylobacterium persicinum</name>
    <dbReference type="NCBI Taxonomy" id="374426"/>
    <lineage>
        <taxon>Bacteria</taxon>
        <taxon>Pseudomonadati</taxon>
        <taxon>Pseudomonadota</taxon>
        <taxon>Alphaproteobacteria</taxon>
        <taxon>Hyphomicrobiales</taxon>
        <taxon>Methylobacteriaceae</taxon>
        <taxon>Methylobacterium</taxon>
    </lineage>
</organism>
<comment type="caution">
    <text evidence="2">The sequence shown here is derived from an EMBL/GenBank/DDBJ whole genome shotgun (WGS) entry which is preliminary data.</text>
</comment>
<dbReference type="RefSeq" id="WP_307441914.1">
    <property type="nucleotide sequence ID" value="NZ_JAUSVV010000009.1"/>
</dbReference>
<name>A0ABU0HP15_9HYPH</name>